<dbReference type="Gene3D" id="2.40.160.10">
    <property type="entry name" value="Porin"/>
    <property type="match status" value="1"/>
</dbReference>
<organism evidence="1">
    <name type="scientific">hydrothermal vent metagenome</name>
    <dbReference type="NCBI Taxonomy" id="652676"/>
    <lineage>
        <taxon>unclassified sequences</taxon>
        <taxon>metagenomes</taxon>
        <taxon>ecological metagenomes</taxon>
    </lineage>
</organism>
<dbReference type="EMBL" id="FPHF01000009">
    <property type="protein sequence ID" value="SFV50438.1"/>
    <property type="molecule type" value="Genomic_DNA"/>
</dbReference>
<name>A0A1W1BAK5_9ZZZZ</name>
<gene>
    <name evidence="1" type="ORF">MNB_SM-4-1561</name>
</gene>
<reference evidence="1" key="1">
    <citation type="submission" date="2016-10" db="EMBL/GenBank/DDBJ databases">
        <authorList>
            <person name="de Groot N.N."/>
        </authorList>
    </citation>
    <scope>NUCLEOTIDE SEQUENCE</scope>
</reference>
<dbReference type="InterPro" id="IPR023614">
    <property type="entry name" value="Porin_dom_sf"/>
</dbReference>
<protein>
    <recommendedName>
        <fullName evidence="2">Porin domain-containing protein</fullName>
    </recommendedName>
</protein>
<proteinExistence type="predicted"/>
<evidence type="ECO:0008006" key="2">
    <source>
        <dbReference type="Google" id="ProtNLM"/>
    </source>
</evidence>
<accession>A0A1W1BAK5</accession>
<evidence type="ECO:0000313" key="1">
    <source>
        <dbReference type="EMBL" id="SFV50438.1"/>
    </source>
</evidence>
<sequence>MKITKLSLVAALLIGSSAMAFENTKVTGDANLFYQTSDGADKNFFESGSSSADIAVNLNVTTDVLKTDSVAISAGLGYTVLTTLGLEGQMVDAVWGGAHDANTTVKVGRMELDTPLAFTETWSIEKNTFEAAVVVNQDIPNTTVVAAYIGRGNGGTSTTATGAVVSKNGEFTNYGAKGAYTLGAINNSWKPLTVQAWYYDVVAVKQSSWLQADLDMDGILVGAQYSGIDTVGAKDSSVYALMAGYTVKDAFTVKLAFSQVAVYGNAGGNTAGTTQSKLYTEAWWNYGNVTTKGTDAVNLTIVYIHKDNTQASSTSDNTLQVYITTNF</sequence>
<dbReference type="AlphaFoldDB" id="A0A1W1BAK5"/>